<organism evidence="1 2">
    <name type="scientific">Tubulinosema ratisbonensis</name>
    <dbReference type="NCBI Taxonomy" id="291195"/>
    <lineage>
        <taxon>Eukaryota</taxon>
        <taxon>Fungi</taxon>
        <taxon>Fungi incertae sedis</taxon>
        <taxon>Microsporidia</taxon>
        <taxon>Tubulinosematoidea</taxon>
        <taxon>Tubulinosematidae</taxon>
        <taxon>Tubulinosema</taxon>
    </lineage>
</organism>
<dbReference type="VEuPathDB" id="MicrosporidiaDB:TUBRATIS_11020"/>
<dbReference type="SUPFAM" id="SSF57850">
    <property type="entry name" value="RING/U-box"/>
    <property type="match status" value="1"/>
</dbReference>
<comment type="caution">
    <text evidence="1">The sequence shown here is derived from an EMBL/GenBank/DDBJ whole genome shotgun (WGS) entry which is preliminary data.</text>
</comment>
<dbReference type="Gene3D" id="3.30.40.10">
    <property type="entry name" value="Zinc/RING finger domain, C3HC4 (zinc finger)"/>
    <property type="match status" value="1"/>
</dbReference>
<proteinExistence type="predicted"/>
<keyword evidence="2" id="KW-1185">Reference proteome</keyword>
<dbReference type="Proteomes" id="UP000282876">
    <property type="component" value="Unassembled WGS sequence"/>
</dbReference>
<sequence>MQNTFENEDLILQIQNINYNSLINIKESQTDTVISELGSIFYDTYQEELNINFTHKRFLKEEKFLEHKKEFLSVYPKLPNFLKDFLFFFHFFLSQNVIFNESVYKKMKFFINKKYFHFLQQKNEKLFLENVFLIVNELNLIFNEDKLILETLAKIVSNEFFRNVCDVLLEKSFVNEFFLLSKGNLFYFNLLGNKKEIFLQKIDEESKEIVKKAMRNFSYDFNNTFNCEERSFLSLENKDFIEICEIEENEYKIDTLIKKIYEDYMFLKEETFNNQDIFDVIFPKDTKYFLKLFTLAAYKVNDIDFQIFLEEMLERNYFVKIRNSLENFSDFLSETTNFLSQEDIFTNFFLLTNSNLFKFTFPSIFHQMNDEFILHFTNLNLFYKNTKHYFSFKHNFTDLLKKELKEKYILNLNNIFYDHKYNLDEIIFKFELNYEKINELTDLKMNIQQFLSEIIKNKSFYYFYIKKELKKDIFLPNLKEEIKRIVSNFGSPKSKIMLNQLIKKSNKIECMFNKWKELVDKFMESVNECAICYFKEFNDKVPKLNCKRCNVYYHQDCFYKWVNKTKVTECALCKHNVVS</sequence>
<dbReference type="EMBL" id="RCSS01000230">
    <property type="protein sequence ID" value="RVD92400.1"/>
    <property type="molecule type" value="Genomic_DNA"/>
</dbReference>
<evidence type="ECO:0000313" key="1">
    <source>
        <dbReference type="EMBL" id="RVD92400.1"/>
    </source>
</evidence>
<evidence type="ECO:0000313" key="2">
    <source>
        <dbReference type="Proteomes" id="UP000282876"/>
    </source>
</evidence>
<accession>A0A437AML6</accession>
<dbReference type="STRING" id="291195.A0A437AML6"/>
<dbReference type="AlphaFoldDB" id="A0A437AML6"/>
<protein>
    <submittedName>
        <fullName evidence="1">Zinc finger protein</fullName>
    </submittedName>
</protein>
<reference evidence="1 2" key="1">
    <citation type="submission" date="2018-10" db="EMBL/GenBank/DDBJ databases">
        <title>Draft genome sequence of the microsporidian Tubulinosema ratisbonensis.</title>
        <authorList>
            <person name="Polonais V."/>
            <person name="Peyretaillade E."/>
            <person name="Niehus S."/>
            <person name="Wawrzyniak I."/>
            <person name="Franchet A."/>
            <person name="Gaspin C."/>
            <person name="Reichstadt M."/>
            <person name="Belser C."/>
            <person name="Labadie K."/>
            <person name="Delbac F."/>
            <person name="Ferrandon D."/>
        </authorList>
    </citation>
    <scope>NUCLEOTIDE SEQUENCE [LARGE SCALE GENOMIC DNA]</scope>
    <source>
        <strain evidence="1 2">Franzen</strain>
    </source>
</reference>
<dbReference type="OrthoDB" id="2191389at2759"/>
<gene>
    <name evidence="1" type="ORF">TUBRATIS_11020</name>
</gene>
<name>A0A437AML6_9MICR</name>
<dbReference type="InterPro" id="IPR013083">
    <property type="entry name" value="Znf_RING/FYVE/PHD"/>
</dbReference>